<evidence type="ECO:0000313" key="1">
    <source>
        <dbReference type="EMBL" id="MCD7472381.1"/>
    </source>
</evidence>
<organism evidence="1 2">
    <name type="scientific">Datura stramonium</name>
    <name type="common">Jimsonweed</name>
    <name type="synonym">Common thornapple</name>
    <dbReference type="NCBI Taxonomy" id="4076"/>
    <lineage>
        <taxon>Eukaryota</taxon>
        <taxon>Viridiplantae</taxon>
        <taxon>Streptophyta</taxon>
        <taxon>Embryophyta</taxon>
        <taxon>Tracheophyta</taxon>
        <taxon>Spermatophyta</taxon>
        <taxon>Magnoliopsida</taxon>
        <taxon>eudicotyledons</taxon>
        <taxon>Gunneridae</taxon>
        <taxon>Pentapetalae</taxon>
        <taxon>asterids</taxon>
        <taxon>lamiids</taxon>
        <taxon>Solanales</taxon>
        <taxon>Solanaceae</taxon>
        <taxon>Solanoideae</taxon>
        <taxon>Datureae</taxon>
        <taxon>Datura</taxon>
    </lineage>
</organism>
<keyword evidence="2" id="KW-1185">Reference proteome</keyword>
<evidence type="ECO:0000313" key="2">
    <source>
        <dbReference type="Proteomes" id="UP000823775"/>
    </source>
</evidence>
<name>A0ABS8TN90_DATST</name>
<protein>
    <submittedName>
        <fullName evidence="1">Uncharacterized protein</fullName>
    </submittedName>
</protein>
<gene>
    <name evidence="1" type="ORF">HAX54_013610</name>
</gene>
<reference evidence="1 2" key="1">
    <citation type="journal article" date="2021" name="BMC Genomics">
        <title>Datura genome reveals duplications of psychoactive alkaloid biosynthetic genes and high mutation rate following tissue culture.</title>
        <authorList>
            <person name="Rajewski A."/>
            <person name="Carter-House D."/>
            <person name="Stajich J."/>
            <person name="Litt A."/>
        </authorList>
    </citation>
    <scope>NUCLEOTIDE SEQUENCE [LARGE SCALE GENOMIC DNA]</scope>
    <source>
        <strain evidence="1">AR-01</strain>
    </source>
</reference>
<dbReference type="EMBL" id="JACEIK010001822">
    <property type="protein sequence ID" value="MCD7472381.1"/>
    <property type="molecule type" value="Genomic_DNA"/>
</dbReference>
<sequence>MLPTEKQENLEKLRAEVRKGKRPISELYELKPIVPTFSNFERGGTSENEMKEEDEFDYDQDLAILKFMNDYYFDHGGVIPCPYSEKFIDDIKALIPNLKIHGQALMVGYFPAQFECQKLCRMVTKAALETGEERSYGSSLGSKYLSYMGSKKWENFQTKCCDLKVCCKEDYEGNQDKTGRER</sequence>
<comment type="caution">
    <text evidence="1">The sequence shown here is derived from an EMBL/GenBank/DDBJ whole genome shotgun (WGS) entry which is preliminary data.</text>
</comment>
<dbReference type="Proteomes" id="UP000823775">
    <property type="component" value="Unassembled WGS sequence"/>
</dbReference>
<accession>A0ABS8TN90</accession>
<proteinExistence type="predicted"/>